<feature type="domain" description="N-acetyltransferase" evidence="3">
    <location>
        <begin position="28"/>
        <end position="178"/>
    </location>
</feature>
<dbReference type="Gene3D" id="3.40.630.30">
    <property type="match status" value="1"/>
</dbReference>
<proteinExistence type="predicted"/>
<protein>
    <recommendedName>
        <fullName evidence="3">N-acetyltransferase domain-containing protein</fullName>
    </recommendedName>
</protein>
<evidence type="ECO:0000259" key="3">
    <source>
        <dbReference type="PROSITE" id="PS51186"/>
    </source>
</evidence>
<evidence type="ECO:0000256" key="2">
    <source>
        <dbReference type="ARBA" id="ARBA00023315"/>
    </source>
</evidence>
<evidence type="ECO:0000313" key="5">
    <source>
        <dbReference type="Proteomes" id="UP000642070"/>
    </source>
</evidence>
<evidence type="ECO:0000313" key="4">
    <source>
        <dbReference type="EMBL" id="GGM83893.1"/>
    </source>
</evidence>
<dbReference type="Pfam" id="PF00583">
    <property type="entry name" value="Acetyltransf_1"/>
    <property type="match status" value="1"/>
</dbReference>
<dbReference type="InterPro" id="IPR016181">
    <property type="entry name" value="Acyl_CoA_acyltransferase"/>
</dbReference>
<dbReference type="GO" id="GO:0016747">
    <property type="term" value="F:acyltransferase activity, transferring groups other than amino-acyl groups"/>
    <property type="evidence" value="ECO:0007669"/>
    <property type="project" value="InterPro"/>
</dbReference>
<accession>A0A917X787</accession>
<gene>
    <name evidence="4" type="ORF">GCM10007977_101630</name>
</gene>
<keyword evidence="5" id="KW-1185">Reference proteome</keyword>
<keyword evidence="1" id="KW-0808">Transferase</keyword>
<dbReference type="PANTHER" id="PTHR43877">
    <property type="entry name" value="AMINOALKYLPHOSPHONATE N-ACETYLTRANSFERASE-RELATED-RELATED"/>
    <property type="match status" value="1"/>
</dbReference>
<evidence type="ECO:0000256" key="1">
    <source>
        <dbReference type="ARBA" id="ARBA00022679"/>
    </source>
</evidence>
<dbReference type="InterPro" id="IPR000182">
    <property type="entry name" value="GNAT_dom"/>
</dbReference>
<reference evidence="4" key="1">
    <citation type="journal article" date="2014" name="Int. J. Syst. Evol. Microbiol.">
        <title>Complete genome sequence of Corynebacterium casei LMG S-19264T (=DSM 44701T), isolated from a smear-ripened cheese.</title>
        <authorList>
            <consortium name="US DOE Joint Genome Institute (JGI-PGF)"/>
            <person name="Walter F."/>
            <person name="Albersmeier A."/>
            <person name="Kalinowski J."/>
            <person name="Ruckert C."/>
        </authorList>
    </citation>
    <scope>NUCLEOTIDE SEQUENCE</scope>
    <source>
        <strain evidence="4">JCM 19831</strain>
    </source>
</reference>
<dbReference type="CDD" id="cd04301">
    <property type="entry name" value="NAT_SF"/>
    <property type="match status" value="1"/>
</dbReference>
<dbReference type="AlphaFoldDB" id="A0A917X787"/>
<keyword evidence="2" id="KW-0012">Acyltransferase</keyword>
<name>A0A917X787_9ACTN</name>
<dbReference type="PANTHER" id="PTHR43877:SF2">
    <property type="entry name" value="AMINOALKYLPHOSPHONATE N-ACETYLTRANSFERASE-RELATED"/>
    <property type="match status" value="1"/>
</dbReference>
<dbReference type="Proteomes" id="UP000642070">
    <property type="component" value="Unassembled WGS sequence"/>
</dbReference>
<comment type="caution">
    <text evidence="4">The sequence shown here is derived from an EMBL/GenBank/DDBJ whole genome shotgun (WGS) entry which is preliminary data.</text>
</comment>
<dbReference type="PROSITE" id="PS51186">
    <property type="entry name" value="GNAT"/>
    <property type="match status" value="1"/>
</dbReference>
<dbReference type="EMBL" id="BMPI01000094">
    <property type="protein sequence ID" value="GGM83893.1"/>
    <property type="molecule type" value="Genomic_DNA"/>
</dbReference>
<dbReference type="SUPFAM" id="SSF55729">
    <property type="entry name" value="Acyl-CoA N-acyltransferases (Nat)"/>
    <property type="match status" value="1"/>
</dbReference>
<reference evidence="4" key="2">
    <citation type="submission" date="2020-09" db="EMBL/GenBank/DDBJ databases">
        <authorList>
            <person name="Sun Q."/>
            <person name="Ohkuma M."/>
        </authorList>
    </citation>
    <scope>NUCLEOTIDE SEQUENCE</scope>
    <source>
        <strain evidence="4">JCM 19831</strain>
    </source>
</reference>
<dbReference type="InterPro" id="IPR050832">
    <property type="entry name" value="Bact_Acetyltransf"/>
</dbReference>
<organism evidence="4 5">
    <name type="scientific">Dactylosporangium sucinum</name>
    <dbReference type="NCBI Taxonomy" id="1424081"/>
    <lineage>
        <taxon>Bacteria</taxon>
        <taxon>Bacillati</taxon>
        <taxon>Actinomycetota</taxon>
        <taxon>Actinomycetes</taxon>
        <taxon>Micromonosporales</taxon>
        <taxon>Micromonosporaceae</taxon>
        <taxon>Dactylosporangium</taxon>
    </lineage>
</organism>
<sequence>MGYDPASSSQVVAIVTETVAHRSGSAALTIRAYRPTDHRECRQLWAEMTEEHEGSADPGALFEEYLTRLDLSGMWVADVGGTVVGMVGLLLDGRGGAVEPLVVSSARRGEGIGRALLEHVADQARRRALGRLTISPAARNLDAIRCLHAAGYDALARVTLAIDLRGRGGTWQDGIDLHELRFKY</sequence>